<dbReference type="OrthoDB" id="7908920at2"/>
<proteinExistence type="inferred from homology"/>
<dbReference type="InterPro" id="IPR037972">
    <property type="entry name" value="RepB_N"/>
</dbReference>
<dbReference type="Pfam" id="PF02195">
    <property type="entry name" value="ParB_N"/>
    <property type="match status" value="1"/>
</dbReference>
<feature type="domain" description="ParB-like N-terminal" evidence="3">
    <location>
        <begin position="71"/>
        <end position="164"/>
    </location>
</feature>
<gene>
    <name evidence="4" type="ORF">SAMN05444272_3912</name>
</gene>
<sequence length="350" mass="38540">MSATKATDRAKRLAGMFGAVDPAALAKQAEQEKNADRSMTTAPTKALKASFANIEQENIRLKAELEKAQVLELDPAICRPPLVQDRLEWTDDDPDFQSLLTSIDAEGQRLPILVRKHPTEAGLYQIAYGMRRTRACQVLGRTVKAYVQELTDEELILAQGLENNERKNLSFIEQALYAQSLSREGYNRRLIARAVGVSDETNVSKMATIAGQIPLGIVRLIGAAPKIGRTRWAAFAELLDGEGKGALAETALQVLPGSAVWTSADTNKRFDLAFRTAQKALIAKPVKAKPQKRSLERLGRTFGALEESDTAVKITLNAKSEPAFARFLAERMDALMEEFHELERGGEPTH</sequence>
<dbReference type="GO" id="GO:0003677">
    <property type="term" value="F:DNA binding"/>
    <property type="evidence" value="ECO:0007669"/>
    <property type="project" value="InterPro"/>
</dbReference>
<dbReference type="NCBIfam" id="TIGR03454">
    <property type="entry name" value="partition_RepB"/>
    <property type="match status" value="1"/>
</dbReference>
<name>A0A1M7NS71_9HYPH</name>
<keyword evidence="5" id="KW-1185">Reference proteome</keyword>
<dbReference type="InterPro" id="IPR011111">
    <property type="entry name" value="Plasmid_RepB"/>
</dbReference>
<comment type="similarity">
    <text evidence="1">Belongs to the ParB family.</text>
</comment>
<keyword evidence="2" id="KW-0175">Coiled coil</keyword>
<evidence type="ECO:0000313" key="4">
    <source>
        <dbReference type="EMBL" id="SHN06317.1"/>
    </source>
</evidence>
<dbReference type="InterPro" id="IPR003115">
    <property type="entry name" value="ParB_N"/>
</dbReference>
<dbReference type="InterPro" id="IPR050336">
    <property type="entry name" value="Chromosome_partition/occlusion"/>
</dbReference>
<dbReference type="Gene3D" id="1.10.10.2830">
    <property type="match status" value="1"/>
</dbReference>
<evidence type="ECO:0000313" key="5">
    <source>
        <dbReference type="Proteomes" id="UP000186002"/>
    </source>
</evidence>
<dbReference type="SMART" id="SM00470">
    <property type="entry name" value="ParB"/>
    <property type="match status" value="1"/>
</dbReference>
<evidence type="ECO:0000256" key="2">
    <source>
        <dbReference type="SAM" id="Coils"/>
    </source>
</evidence>
<dbReference type="EMBL" id="FRBW01000005">
    <property type="protein sequence ID" value="SHN06317.1"/>
    <property type="molecule type" value="Genomic_DNA"/>
</dbReference>
<dbReference type="SUPFAM" id="SSF109709">
    <property type="entry name" value="KorB DNA-binding domain-like"/>
    <property type="match status" value="1"/>
</dbReference>
<dbReference type="InterPro" id="IPR017819">
    <property type="entry name" value="Plasmid_partition_RepB"/>
</dbReference>
<organism evidence="4 5">
    <name type="scientific">Roseibium suaedae</name>
    <dbReference type="NCBI Taxonomy" id="735517"/>
    <lineage>
        <taxon>Bacteria</taxon>
        <taxon>Pseudomonadati</taxon>
        <taxon>Pseudomonadota</taxon>
        <taxon>Alphaproteobacteria</taxon>
        <taxon>Hyphomicrobiales</taxon>
        <taxon>Stappiaceae</taxon>
        <taxon>Roseibium</taxon>
    </lineage>
</organism>
<dbReference type="Proteomes" id="UP000186002">
    <property type="component" value="Unassembled WGS sequence"/>
</dbReference>
<accession>A0A1M7NS71</accession>
<dbReference type="SUPFAM" id="SSF110849">
    <property type="entry name" value="ParB/Sulfiredoxin"/>
    <property type="match status" value="1"/>
</dbReference>
<dbReference type="GO" id="GO:0005694">
    <property type="term" value="C:chromosome"/>
    <property type="evidence" value="ECO:0007669"/>
    <property type="project" value="TreeGrafter"/>
</dbReference>
<dbReference type="PANTHER" id="PTHR33375">
    <property type="entry name" value="CHROMOSOME-PARTITIONING PROTEIN PARB-RELATED"/>
    <property type="match status" value="1"/>
</dbReference>
<dbReference type="CDD" id="cd16405">
    <property type="entry name" value="RepB_like_N"/>
    <property type="match status" value="1"/>
</dbReference>
<dbReference type="GO" id="GO:0007059">
    <property type="term" value="P:chromosome segregation"/>
    <property type="evidence" value="ECO:0007669"/>
    <property type="project" value="TreeGrafter"/>
</dbReference>
<protein>
    <submittedName>
        <fullName evidence="4">Chromosome partitioning protein, ParB family</fullName>
    </submittedName>
</protein>
<feature type="coiled-coil region" evidence="2">
    <location>
        <begin position="44"/>
        <end position="74"/>
    </location>
</feature>
<dbReference type="STRING" id="735517.SAMN05444272_3912"/>
<dbReference type="NCBIfam" id="TIGR00180">
    <property type="entry name" value="parB_part"/>
    <property type="match status" value="1"/>
</dbReference>
<dbReference type="Gene3D" id="3.90.1530.30">
    <property type="match status" value="1"/>
</dbReference>
<evidence type="ECO:0000259" key="3">
    <source>
        <dbReference type="SMART" id="SM00470"/>
    </source>
</evidence>
<dbReference type="InterPro" id="IPR036086">
    <property type="entry name" value="ParB/Sulfiredoxin_sf"/>
</dbReference>
<reference evidence="4 5" key="1">
    <citation type="submission" date="2016-11" db="EMBL/GenBank/DDBJ databases">
        <authorList>
            <person name="Jaros S."/>
            <person name="Januszkiewicz K."/>
            <person name="Wedrychowicz H."/>
        </authorList>
    </citation>
    <scope>NUCLEOTIDE SEQUENCE [LARGE SCALE GENOMIC DNA]</scope>
    <source>
        <strain evidence="4 5">DSM 22153</strain>
    </source>
</reference>
<dbReference type="AlphaFoldDB" id="A0A1M7NS71"/>
<dbReference type="Pfam" id="PF07506">
    <property type="entry name" value="RepB"/>
    <property type="match status" value="1"/>
</dbReference>
<dbReference type="RefSeq" id="WP_073015036.1">
    <property type="nucleotide sequence ID" value="NZ_FRBW01000005.1"/>
</dbReference>
<dbReference type="InterPro" id="IPR004437">
    <property type="entry name" value="ParB/RepB/Spo0J"/>
</dbReference>
<dbReference type="PANTHER" id="PTHR33375:SF1">
    <property type="entry name" value="CHROMOSOME-PARTITIONING PROTEIN PARB-RELATED"/>
    <property type="match status" value="1"/>
</dbReference>
<evidence type="ECO:0000256" key="1">
    <source>
        <dbReference type="ARBA" id="ARBA00006295"/>
    </source>
</evidence>